<keyword evidence="4" id="KW-1139">Helical capsid protein</keyword>
<organismHost>
    <name type="scientific">Impatiens</name>
    <dbReference type="NCBI Taxonomy" id="35939"/>
</organismHost>
<reference evidence="12" key="1">
    <citation type="submission" date="2013-12" db="EMBL/GenBank/DDBJ databases">
        <title>Prevalence and genetic diversity of Impatiens necrotic spot virus isolated from greenhouse flower crops in a local area of Japan.</title>
        <authorList>
            <person name="Nekoduka S."/>
            <person name="Kobayashi K."/>
            <person name="Kawamura H."/>
            <person name="Fuji S."/>
            <person name="Okuda M."/>
            <person name="Sano T."/>
        </authorList>
    </citation>
    <scope>NUCLEOTIDE SEQUENCE</scope>
    <source>
        <strain evidence="12">NgnAne1</strain>
    </source>
</reference>
<dbReference type="Pfam" id="PF01533">
    <property type="entry name" value="Tospo_nucleocap"/>
    <property type="match status" value="1"/>
</dbReference>
<evidence type="ECO:0000256" key="10">
    <source>
        <dbReference type="ARBA" id="ARBA00033344"/>
    </source>
</evidence>
<keyword evidence="7 11" id="KW-0694">RNA-binding</keyword>
<sequence length="262" mass="28734">MNKAKITKENIVKLLTQSDSLEFEETQNEGSFNFTDFFTNNREKIQNMTTASCLSFLKNRQSIMRVIKSADFTFGSVTIKKTRNNSERVGVNDMTFRRLDAMVRVHLVGMIKDNGSALTEAINSLPSHPLIASYGLATTDLKSCVLGVLLGGSLPLIASVLNFEIAALVLAIYQDAKHVELGIDMSKFSTKEAVGKVCTVLKSKGYSMNSVEIGKAKQYADILKACSPKAKGLAAMDHYKEGLTSIYSMFNATIDFGENNSI</sequence>
<protein>
    <recommendedName>
        <fullName evidence="3 11">Nucleoprotein</fullName>
    </recommendedName>
    <alternativeName>
        <fullName evidence="10 11">Nucleocapsid protein</fullName>
    </alternativeName>
</protein>
<proteinExistence type="inferred from homology"/>
<evidence type="ECO:0000256" key="6">
    <source>
        <dbReference type="ARBA" id="ARBA00022844"/>
    </source>
</evidence>
<name>A0A060Q0C4_INSV</name>
<evidence type="ECO:0000256" key="1">
    <source>
        <dbReference type="ARBA" id="ARBA00004328"/>
    </source>
</evidence>
<evidence type="ECO:0000256" key="5">
    <source>
        <dbReference type="ARBA" id="ARBA00022561"/>
    </source>
</evidence>
<comment type="similarity">
    <text evidence="2 11">Belongs to the tospovirus nucleocapsid protein family.</text>
</comment>
<evidence type="ECO:0000256" key="7">
    <source>
        <dbReference type="ARBA" id="ARBA00022884"/>
    </source>
</evidence>
<keyword evidence="9 11" id="KW-0687">Ribonucleoprotein</keyword>
<evidence type="ECO:0000256" key="2">
    <source>
        <dbReference type="ARBA" id="ARBA00008119"/>
    </source>
</evidence>
<dbReference type="EMBL" id="AB894565">
    <property type="protein sequence ID" value="BAP01398.1"/>
    <property type="molecule type" value="Viral_cRNA"/>
</dbReference>
<dbReference type="PIRSF" id="PIRSF003948">
    <property type="entry name" value="N_TospoV"/>
    <property type="match status" value="1"/>
</dbReference>
<comment type="subcellular location">
    <subcellularLocation>
        <location evidence="1 11">Virion</location>
    </subcellularLocation>
</comment>
<evidence type="ECO:0000256" key="4">
    <source>
        <dbReference type="ARBA" id="ARBA00022497"/>
    </source>
</evidence>
<dbReference type="InterPro" id="IPR002517">
    <property type="entry name" value="Tospo_nucleocap"/>
</dbReference>
<dbReference type="GO" id="GO:0019013">
    <property type="term" value="C:viral nucleocapsid"/>
    <property type="evidence" value="ECO:0007669"/>
    <property type="project" value="UniProtKB-KW"/>
</dbReference>
<evidence type="ECO:0000256" key="8">
    <source>
        <dbReference type="ARBA" id="ARBA00023086"/>
    </source>
</evidence>
<keyword evidence="5" id="KW-0167">Capsid protein</keyword>
<evidence type="ECO:0000256" key="3">
    <source>
        <dbReference type="ARBA" id="ARBA00014389"/>
    </source>
</evidence>
<gene>
    <name evidence="12" type="primary">N</name>
</gene>
<evidence type="ECO:0000256" key="9">
    <source>
        <dbReference type="ARBA" id="ARBA00023274"/>
    </source>
</evidence>
<dbReference type="GO" id="GO:0003723">
    <property type="term" value="F:RNA binding"/>
    <property type="evidence" value="ECO:0007669"/>
    <property type="project" value="UniProtKB-KW"/>
</dbReference>
<evidence type="ECO:0000313" key="12">
    <source>
        <dbReference type="EMBL" id="BAP01398.1"/>
    </source>
</evidence>
<keyword evidence="8 11" id="KW-0543">Viral nucleoprotein</keyword>
<dbReference type="GO" id="GO:1990904">
    <property type="term" value="C:ribonucleoprotein complex"/>
    <property type="evidence" value="ECO:0007669"/>
    <property type="project" value="UniProtKB-KW"/>
</dbReference>
<keyword evidence="6 11" id="KW-0946">Virion</keyword>
<comment type="function">
    <text evidence="11">Encapsidates the RNA.</text>
</comment>
<accession>A0A060Q0C4</accession>
<dbReference type="GO" id="GO:0019029">
    <property type="term" value="C:helical viral capsid"/>
    <property type="evidence" value="ECO:0007669"/>
    <property type="project" value="UniProtKB-KW"/>
</dbReference>
<organism evidence="12">
    <name type="scientific">Impatiens necrotic spot virus</name>
    <name type="common">INSV</name>
    <dbReference type="NCBI Taxonomy" id="11612"/>
    <lineage>
        <taxon>Viruses</taxon>
        <taxon>Riboviria</taxon>
        <taxon>Orthornavirae</taxon>
        <taxon>Negarnaviricota</taxon>
        <taxon>Polyploviricotina</taxon>
        <taxon>Bunyaviricetes</taxon>
        <taxon>Elliovirales</taxon>
        <taxon>Tospoviridae</taxon>
        <taxon>Orthotospovirus</taxon>
        <taxon>Orthotospovirus impatiensnecromaculae</taxon>
    </lineage>
</organism>
<evidence type="ECO:0000256" key="11">
    <source>
        <dbReference type="PIRNR" id="PIRNR003948"/>
    </source>
</evidence>